<keyword evidence="2" id="KW-0238">DNA-binding</keyword>
<protein>
    <submittedName>
        <fullName evidence="6">AraC family transcriptional regulator</fullName>
    </submittedName>
</protein>
<evidence type="ECO:0000259" key="4">
    <source>
        <dbReference type="PROSITE" id="PS01124"/>
    </source>
</evidence>
<dbReference type="GO" id="GO:0043565">
    <property type="term" value="F:sequence-specific DNA binding"/>
    <property type="evidence" value="ECO:0007669"/>
    <property type="project" value="InterPro"/>
</dbReference>
<reference evidence="6 7" key="1">
    <citation type="submission" date="2018-01" db="EMBL/GenBank/DDBJ databases">
        <title>Draft genome sequences of Chryseobacterium lactis NCTC11390, Chryseobacterium oncorhynchi 701B-08, and Chryseobacterium viscerum 687B-08.</title>
        <authorList>
            <person name="Jeong J.-J."/>
            <person name="Lee Y.J."/>
            <person name="Park B."/>
            <person name="Choi I.-G."/>
            <person name="Kim K.D."/>
        </authorList>
    </citation>
    <scope>NUCLEOTIDE SEQUENCE [LARGE SCALE GENOMIC DNA]</scope>
    <source>
        <strain evidence="6 7">NCTC11390</strain>
    </source>
</reference>
<dbReference type="SUPFAM" id="SSF51215">
    <property type="entry name" value="Regulatory protein AraC"/>
    <property type="match status" value="1"/>
</dbReference>
<dbReference type="PROSITE" id="PS01124">
    <property type="entry name" value="HTH_ARAC_FAMILY_2"/>
    <property type="match status" value="1"/>
</dbReference>
<dbReference type="EMBL" id="PPEH01000002">
    <property type="protein sequence ID" value="PNW14615.1"/>
    <property type="molecule type" value="Genomic_DNA"/>
</dbReference>
<sequence length="305" mass="36105">MPRKKNTESTGYISEFTLEKLFQEVQIDLRIKEFVVKTLDTSSYSMKLNVPYRSEYFCMILVKKGYNKFRVDDKRYIISEGDVLFSPTSETFWIEEVSEDYVAKYIFFSIDFISNAGFNYRSSDVLRSLSEDPASVIRNEPDLFRRVEFHLDELKILNNPENDNYYFKELIWHHFSLVIYEIDNYFKKIEKGNPITYREDELTTSFFILVREHFKEEHTIQFYADKLCISRKYLTKVINKTMFKSPRDIVHQVLGVEARLLLKNSNANVNEVATQLGFSDQASFSKFFKKQAGISPLAYKRADLY</sequence>
<dbReference type="InterPro" id="IPR009057">
    <property type="entry name" value="Homeodomain-like_sf"/>
</dbReference>
<dbReference type="InterPro" id="IPR018060">
    <property type="entry name" value="HTH_AraC"/>
</dbReference>
<dbReference type="Proteomes" id="UP000279972">
    <property type="component" value="Chromosome"/>
</dbReference>
<evidence type="ECO:0000313" key="6">
    <source>
        <dbReference type="EMBL" id="PNW14615.1"/>
    </source>
</evidence>
<proteinExistence type="predicted"/>
<evidence type="ECO:0000256" key="3">
    <source>
        <dbReference type="ARBA" id="ARBA00023163"/>
    </source>
</evidence>
<dbReference type="InterPro" id="IPR018062">
    <property type="entry name" value="HTH_AraC-typ_CS"/>
</dbReference>
<dbReference type="EMBL" id="CP033924">
    <property type="protein sequence ID" value="AZA84496.1"/>
    <property type="molecule type" value="Genomic_DNA"/>
</dbReference>
<evidence type="ECO:0000256" key="2">
    <source>
        <dbReference type="ARBA" id="ARBA00023125"/>
    </source>
</evidence>
<keyword evidence="8" id="KW-1185">Reference proteome</keyword>
<dbReference type="Gene3D" id="1.10.10.60">
    <property type="entry name" value="Homeodomain-like"/>
    <property type="match status" value="1"/>
</dbReference>
<dbReference type="AlphaFoldDB" id="A0A3G6RS68"/>
<dbReference type="InterPro" id="IPR037923">
    <property type="entry name" value="HTH-like"/>
</dbReference>
<evidence type="ECO:0000256" key="1">
    <source>
        <dbReference type="ARBA" id="ARBA00023015"/>
    </source>
</evidence>
<dbReference type="RefSeq" id="WP_103290178.1">
    <property type="nucleotide sequence ID" value="NZ_CP033924.1"/>
</dbReference>
<dbReference type="SUPFAM" id="SSF46689">
    <property type="entry name" value="Homeodomain-like"/>
    <property type="match status" value="1"/>
</dbReference>
<organism evidence="6 7">
    <name type="scientific">Chryseobacterium lactis</name>
    <dbReference type="NCBI Taxonomy" id="1241981"/>
    <lineage>
        <taxon>Bacteria</taxon>
        <taxon>Pseudomonadati</taxon>
        <taxon>Bacteroidota</taxon>
        <taxon>Flavobacteriia</taxon>
        <taxon>Flavobacteriales</taxon>
        <taxon>Weeksellaceae</taxon>
        <taxon>Chryseobacterium group</taxon>
        <taxon>Chryseobacterium</taxon>
    </lineage>
</organism>
<dbReference type="GO" id="GO:0003700">
    <property type="term" value="F:DNA-binding transcription factor activity"/>
    <property type="evidence" value="ECO:0007669"/>
    <property type="project" value="InterPro"/>
</dbReference>
<evidence type="ECO:0000313" key="8">
    <source>
        <dbReference type="Proteomes" id="UP000279972"/>
    </source>
</evidence>
<name>A0A3G6RS68_CHRLC</name>
<dbReference type="KEGG" id="clac:EG342_22535"/>
<dbReference type="SMART" id="SM00342">
    <property type="entry name" value="HTH_ARAC"/>
    <property type="match status" value="1"/>
</dbReference>
<dbReference type="PRINTS" id="PR00032">
    <property type="entry name" value="HTHARAC"/>
</dbReference>
<dbReference type="InterPro" id="IPR020449">
    <property type="entry name" value="Tscrpt_reg_AraC-type_HTH"/>
</dbReference>
<dbReference type="Pfam" id="PF12833">
    <property type="entry name" value="HTH_18"/>
    <property type="match status" value="1"/>
</dbReference>
<gene>
    <name evidence="6" type="ORF">C1637_06565</name>
    <name evidence="5" type="ORF">EG342_22535</name>
</gene>
<evidence type="ECO:0000313" key="5">
    <source>
        <dbReference type="EMBL" id="AZA84496.1"/>
    </source>
</evidence>
<dbReference type="OrthoDB" id="1007667at2"/>
<evidence type="ECO:0000313" key="7">
    <source>
        <dbReference type="Proteomes" id="UP000236262"/>
    </source>
</evidence>
<keyword evidence="1" id="KW-0805">Transcription regulation</keyword>
<keyword evidence="3" id="KW-0804">Transcription</keyword>
<reference evidence="5 8" key="2">
    <citation type="submission" date="2018-11" db="EMBL/GenBank/DDBJ databases">
        <title>Proposal to divide the Flavobacteriaceae and reorganize its genera based on Amino Acid Identity values calculated from whole genome sequences.</title>
        <authorList>
            <person name="Nicholson A.C."/>
            <person name="Gulvik C.A."/>
            <person name="Whitney A.M."/>
            <person name="Humrighouse B.W."/>
            <person name="Bell M."/>
            <person name="Holmes B."/>
            <person name="Steigerwalt A.G."/>
            <person name="Villarma A."/>
            <person name="Sheth M."/>
            <person name="Batra D."/>
            <person name="Pryor J."/>
            <person name="Bernardet J.-F."/>
            <person name="Hugo C."/>
            <person name="Kampfer P."/>
            <person name="Newman J."/>
            <person name="McQuiston J.R."/>
        </authorList>
    </citation>
    <scope>NUCLEOTIDE SEQUENCE [LARGE SCALE GENOMIC DNA]</scope>
    <source>
        <strain evidence="5 8">KC_1864</strain>
    </source>
</reference>
<dbReference type="PANTHER" id="PTHR43280">
    <property type="entry name" value="ARAC-FAMILY TRANSCRIPTIONAL REGULATOR"/>
    <property type="match status" value="1"/>
</dbReference>
<accession>A0A3G6RS68</accession>
<feature type="domain" description="HTH araC/xylS-type" evidence="4">
    <location>
        <begin position="204"/>
        <end position="302"/>
    </location>
</feature>
<dbReference type="PROSITE" id="PS00041">
    <property type="entry name" value="HTH_ARAC_FAMILY_1"/>
    <property type="match status" value="1"/>
</dbReference>
<dbReference type="PANTHER" id="PTHR43280:SF32">
    <property type="entry name" value="TRANSCRIPTIONAL REGULATORY PROTEIN"/>
    <property type="match status" value="1"/>
</dbReference>
<dbReference type="Proteomes" id="UP000236262">
    <property type="component" value="Unassembled WGS sequence"/>
</dbReference>